<gene>
    <name evidence="1" type="ORF">EVAR_81170_1</name>
</gene>
<dbReference type="Proteomes" id="UP000299102">
    <property type="component" value="Unassembled WGS sequence"/>
</dbReference>
<proteinExistence type="predicted"/>
<keyword evidence="2" id="KW-1185">Reference proteome</keyword>
<comment type="caution">
    <text evidence="1">The sequence shown here is derived from an EMBL/GenBank/DDBJ whole genome shotgun (WGS) entry which is preliminary data.</text>
</comment>
<organism evidence="1 2">
    <name type="scientific">Eumeta variegata</name>
    <name type="common">Bagworm moth</name>
    <name type="synonym">Eumeta japonica</name>
    <dbReference type="NCBI Taxonomy" id="151549"/>
    <lineage>
        <taxon>Eukaryota</taxon>
        <taxon>Metazoa</taxon>
        <taxon>Ecdysozoa</taxon>
        <taxon>Arthropoda</taxon>
        <taxon>Hexapoda</taxon>
        <taxon>Insecta</taxon>
        <taxon>Pterygota</taxon>
        <taxon>Neoptera</taxon>
        <taxon>Endopterygota</taxon>
        <taxon>Lepidoptera</taxon>
        <taxon>Glossata</taxon>
        <taxon>Ditrysia</taxon>
        <taxon>Tineoidea</taxon>
        <taxon>Psychidae</taxon>
        <taxon>Oiketicinae</taxon>
        <taxon>Eumeta</taxon>
    </lineage>
</organism>
<dbReference type="EMBL" id="BGZK01000185">
    <property type="protein sequence ID" value="GBP26805.1"/>
    <property type="molecule type" value="Genomic_DNA"/>
</dbReference>
<name>A0A4C1UK52_EUMVA</name>
<reference evidence="1 2" key="1">
    <citation type="journal article" date="2019" name="Commun. Biol.">
        <title>The bagworm genome reveals a unique fibroin gene that provides high tensile strength.</title>
        <authorList>
            <person name="Kono N."/>
            <person name="Nakamura H."/>
            <person name="Ohtoshi R."/>
            <person name="Tomita M."/>
            <person name="Numata K."/>
            <person name="Arakawa K."/>
        </authorList>
    </citation>
    <scope>NUCLEOTIDE SEQUENCE [LARGE SCALE GENOMIC DNA]</scope>
</reference>
<protein>
    <submittedName>
        <fullName evidence="1">Uncharacterized protein</fullName>
    </submittedName>
</protein>
<accession>A0A4C1UK52</accession>
<dbReference type="AlphaFoldDB" id="A0A4C1UK52"/>
<sequence length="117" mass="13187">MARYQNLTDRGADIIRRRREGNGPDHLGGCYRGGAGRAGAVIETENTARRRLSEYVQQEFYECHARGVREEEKKAVEIINKPGAARPNIKDSVFVNLYLRGNITRVAPRSQPTVNMT</sequence>
<evidence type="ECO:0000313" key="1">
    <source>
        <dbReference type="EMBL" id="GBP26805.1"/>
    </source>
</evidence>
<evidence type="ECO:0000313" key="2">
    <source>
        <dbReference type="Proteomes" id="UP000299102"/>
    </source>
</evidence>